<reference evidence="2" key="1">
    <citation type="submission" date="2020-09" db="EMBL/GenBank/DDBJ databases">
        <title>Genome-Enabled Discovery of Anthraquinone Biosynthesis in Senna tora.</title>
        <authorList>
            <person name="Kang S.-H."/>
            <person name="Pandey R.P."/>
            <person name="Lee C.-M."/>
            <person name="Sim J.-S."/>
            <person name="Jeong J.-T."/>
            <person name="Choi B.-S."/>
            <person name="Jung M."/>
            <person name="Ginzburg D."/>
            <person name="Zhao K."/>
            <person name="Won S.Y."/>
            <person name="Oh T.-J."/>
            <person name="Yu Y."/>
            <person name="Kim N.-H."/>
            <person name="Lee O.R."/>
            <person name="Lee T.-H."/>
            <person name="Bashyal P."/>
            <person name="Kim T.-S."/>
            <person name="Lee W.-H."/>
            <person name="Kawkins C."/>
            <person name="Kim C.-K."/>
            <person name="Kim J.S."/>
            <person name="Ahn B.O."/>
            <person name="Rhee S.Y."/>
            <person name="Sohng J.K."/>
        </authorList>
    </citation>
    <scope>NUCLEOTIDE SEQUENCE</scope>
    <source>
        <tissue evidence="2">Leaf</tissue>
    </source>
</reference>
<feature type="transmembrane region" description="Helical" evidence="1">
    <location>
        <begin position="533"/>
        <end position="552"/>
    </location>
</feature>
<evidence type="ECO:0000256" key="1">
    <source>
        <dbReference type="SAM" id="Phobius"/>
    </source>
</evidence>
<keyword evidence="1" id="KW-1133">Transmembrane helix</keyword>
<comment type="caution">
    <text evidence="2">The sequence shown here is derived from an EMBL/GenBank/DDBJ whole genome shotgun (WGS) entry which is preliminary data.</text>
</comment>
<evidence type="ECO:0000313" key="3">
    <source>
        <dbReference type="Proteomes" id="UP000634136"/>
    </source>
</evidence>
<evidence type="ECO:0000313" key="2">
    <source>
        <dbReference type="EMBL" id="KAF7812627.1"/>
    </source>
</evidence>
<gene>
    <name evidence="2" type="ORF">G2W53_033603</name>
</gene>
<dbReference type="EMBL" id="JAAIUW010000010">
    <property type="protein sequence ID" value="KAF7812627.1"/>
    <property type="molecule type" value="Genomic_DNA"/>
</dbReference>
<sequence length="664" mass="73556">MGVYIGALGVQEWLGASTVHHGDWAEGDGTDSYEAVIRGGPVVAVGLVGDIPSVVPQVTRVRVICAFTPHLFSNFSSLLYFFFFFSPFSNVLCFLFLLSFPLPAALSLFSHFRFLSRLSSRLSRAGADRLMCRGHSPFTLSCSPFTLSCSPFRSRPSRGSSSPRNRVASFHRAAAFSISALQQISHWFAARAVAVVLKFFGAVSFLRWIRSRVVFRCWSRASLTLSRAPLLCPQTCVFAVAEPFVVLGRSAFCAKRESKFVLPLASLCELILLDFLTVRLREPAGTESPITVGFLFAFFARTRAELSTCFLREDERGALPLTGAEPCHYRFSGRFFRENGREDPAIVVFLVAFFGRTGAEPCQCCRRSACFFRENGREVPGTVGFLLALFARTSAEPCRCCRLSACFFRENGCGALPLTGAEPCHCRLSARFFRENGREDPATVGFLLVFFPRTGVEPYHYCRLSACFFRENGREDPATIGFLLAFFARTGAKTYGGGSFSFWMARLFNLFNLFLPLLGPSVCGALARWSATLLLFSLFPASSTHNLFHATAARRRSVRFVRDAAVIRHLPRLRPVWIFHILLAFGSFVIPQSSAAFLGSDLCGFFTFYYRPSILRLLSAVRTFVLPSCRTVAILLSSPTRADPSLCGSGCAPDLRLRSRSVAS</sequence>
<feature type="transmembrane region" description="Helical" evidence="1">
    <location>
        <begin position="78"/>
        <end position="100"/>
    </location>
</feature>
<feature type="transmembrane region" description="Helical" evidence="1">
    <location>
        <begin position="188"/>
        <end position="209"/>
    </location>
</feature>
<dbReference type="AlphaFoldDB" id="A0A834T2H6"/>
<name>A0A834T2H6_9FABA</name>
<dbReference type="Proteomes" id="UP000634136">
    <property type="component" value="Unassembled WGS sequence"/>
</dbReference>
<accession>A0A834T2H6</accession>
<protein>
    <submittedName>
        <fullName evidence="2">Uncharacterized protein</fullName>
    </submittedName>
</protein>
<keyword evidence="3" id="KW-1185">Reference proteome</keyword>
<keyword evidence="1" id="KW-0812">Transmembrane</keyword>
<feature type="transmembrane region" description="Helical" evidence="1">
    <location>
        <begin position="573"/>
        <end position="590"/>
    </location>
</feature>
<keyword evidence="1" id="KW-0472">Membrane</keyword>
<organism evidence="2 3">
    <name type="scientific">Senna tora</name>
    <dbReference type="NCBI Taxonomy" id="362788"/>
    <lineage>
        <taxon>Eukaryota</taxon>
        <taxon>Viridiplantae</taxon>
        <taxon>Streptophyta</taxon>
        <taxon>Embryophyta</taxon>
        <taxon>Tracheophyta</taxon>
        <taxon>Spermatophyta</taxon>
        <taxon>Magnoliopsida</taxon>
        <taxon>eudicotyledons</taxon>
        <taxon>Gunneridae</taxon>
        <taxon>Pentapetalae</taxon>
        <taxon>rosids</taxon>
        <taxon>fabids</taxon>
        <taxon>Fabales</taxon>
        <taxon>Fabaceae</taxon>
        <taxon>Caesalpinioideae</taxon>
        <taxon>Cassia clade</taxon>
        <taxon>Senna</taxon>
    </lineage>
</organism>
<proteinExistence type="predicted"/>